<dbReference type="OrthoDB" id="9769862at2"/>
<organism evidence="7 8">
    <name type="scientific">Chelonobacter oris</name>
    <dbReference type="NCBI Taxonomy" id="505317"/>
    <lineage>
        <taxon>Bacteria</taxon>
        <taxon>Pseudomonadati</taxon>
        <taxon>Pseudomonadota</taxon>
        <taxon>Gammaproteobacteria</taxon>
        <taxon>Pasteurellales</taxon>
        <taxon>Pasteurellaceae</taxon>
        <taxon>Chelonobacter</taxon>
    </lineage>
</organism>
<comment type="subcellular location">
    <subcellularLocation>
        <location evidence="1">Cell membrane</location>
        <topology evidence="1">Multi-pass membrane protein</topology>
    </subcellularLocation>
</comment>
<evidence type="ECO:0000256" key="6">
    <source>
        <dbReference type="SAM" id="Phobius"/>
    </source>
</evidence>
<feature type="transmembrane region" description="Helical" evidence="6">
    <location>
        <begin position="397"/>
        <end position="415"/>
    </location>
</feature>
<dbReference type="NCBIfam" id="NF011679">
    <property type="entry name" value="PRK15099.1"/>
    <property type="match status" value="1"/>
</dbReference>
<dbReference type="CDD" id="cd13125">
    <property type="entry name" value="MATE_like_10"/>
    <property type="match status" value="1"/>
</dbReference>
<feature type="transmembrane region" description="Helical" evidence="6">
    <location>
        <begin position="46"/>
        <end position="69"/>
    </location>
</feature>
<dbReference type="EMBL" id="JSUM01000019">
    <property type="protein sequence ID" value="KGQ69486.1"/>
    <property type="molecule type" value="Genomic_DNA"/>
</dbReference>
<dbReference type="PRINTS" id="PR00173">
    <property type="entry name" value="EDTRNSPORT"/>
</dbReference>
<evidence type="ECO:0000313" key="7">
    <source>
        <dbReference type="EMBL" id="KGQ69486.1"/>
    </source>
</evidence>
<dbReference type="Pfam" id="PF01943">
    <property type="entry name" value="Polysacc_synt"/>
    <property type="match status" value="1"/>
</dbReference>
<sequence>MKKSLGKTTIWTAASTLIKILIGLLVVKLLAVSFGTEGVGRAANYMTLLTVLGVFAGAGIFNGVTKYVAEYEDQLPHLKAVLGTSSTIILLFSALLGILMLSFAGLIADFLFAEQGYQHVIRLLAVIQFGIAFSNYFLAILRGQRNAKGNAVSIIIGSLLGIIGFLAGLYGFGYHGALVGLAIVPAVAVFPACLILKKTKSTFSLALLKPHFESAQARKLLKFSGMVLATAITLPVAYIVMRDRLMAFYSVHDVGLWQGVSKISDAYLQFITAAFSVYLLPTFAKLTQHEAIKREVWKALKFVLPVVLSVSLAIYVLRELVIRILFSEQFLPMENLFAWQLLGDVFKVSAYIFGYLIVAKAALRLYVLAEICQFSLLLGSSYWLIPLYGAQGATQAYLFTYMIYFLLCVIGFLIYQKRAVNKGS</sequence>
<dbReference type="Proteomes" id="UP000030380">
    <property type="component" value="Unassembled WGS sequence"/>
</dbReference>
<comment type="caution">
    <text evidence="7">The sequence shown here is derived from an EMBL/GenBank/DDBJ whole genome shotgun (WGS) entry which is preliminary data.</text>
</comment>
<proteinExistence type="predicted"/>
<evidence type="ECO:0000256" key="1">
    <source>
        <dbReference type="ARBA" id="ARBA00004651"/>
    </source>
</evidence>
<keyword evidence="5 6" id="KW-0472">Membrane</keyword>
<feature type="transmembrane region" description="Helical" evidence="6">
    <location>
        <begin position="365"/>
        <end position="385"/>
    </location>
</feature>
<dbReference type="GO" id="GO:0005886">
    <property type="term" value="C:plasma membrane"/>
    <property type="evidence" value="ECO:0007669"/>
    <property type="project" value="UniProtKB-SubCell"/>
</dbReference>
<accession>A0A0A3AJH9</accession>
<keyword evidence="4 6" id="KW-1133">Transmembrane helix</keyword>
<dbReference type="PANTHER" id="PTHR30250">
    <property type="entry name" value="PST FAMILY PREDICTED COLANIC ACID TRANSPORTER"/>
    <property type="match status" value="1"/>
</dbReference>
<reference evidence="7 8" key="1">
    <citation type="submission" date="2014-11" db="EMBL/GenBank/DDBJ databases">
        <title>Draft genome sequence of Chelonobacter oris 1662T, associated with respiratory disease in Hermann's Tortoises.</title>
        <authorList>
            <person name="Kudirkiene E."/>
            <person name="Hansen M.J."/>
            <person name="Bojesen A.M."/>
        </authorList>
    </citation>
    <scope>NUCLEOTIDE SEQUENCE [LARGE SCALE GENOMIC DNA]</scope>
    <source>
        <strain evidence="7 8">1662</strain>
    </source>
</reference>
<dbReference type="STRING" id="505317.OA57_11180"/>
<evidence type="ECO:0000256" key="4">
    <source>
        <dbReference type="ARBA" id="ARBA00022989"/>
    </source>
</evidence>
<name>A0A0A3AJH9_9PAST</name>
<feature type="transmembrane region" description="Helical" evidence="6">
    <location>
        <begin position="220"/>
        <end position="241"/>
    </location>
</feature>
<dbReference type="AlphaFoldDB" id="A0A0A3AJH9"/>
<dbReference type="GO" id="GO:0009246">
    <property type="term" value="P:enterobacterial common antigen biosynthetic process"/>
    <property type="evidence" value="ECO:0007669"/>
    <property type="project" value="InterPro"/>
</dbReference>
<dbReference type="InterPro" id="IPR002797">
    <property type="entry name" value="Polysacc_synth"/>
</dbReference>
<dbReference type="PANTHER" id="PTHR30250:SF30">
    <property type="entry name" value="LIPID III FLIPPASE"/>
    <property type="match status" value="1"/>
</dbReference>
<feature type="transmembrane region" description="Helical" evidence="6">
    <location>
        <begin position="178"/>
        <end position="199"/>
    </location>
</feature>
<feature type="transmembrane region" description="Helical" evidence="6">
    <location>
        <begin position="81"/>
        <end position="108"/>
    </location>
</feature>
<feature type="transmembrane region" description="Helical" evidence="6">
    <location>
        <begin position="120"/>
        <end position="139"/>
    </location>
</feature>
<dbReference type="InterPro" id="IPR044550">
    <property type="entry name" value="WzxE"/>
</dbReference>
<evidence type="ECO:0000313" key="8">
    <source>
        <dbReference type="Proteomes" id="UP000030380"/>
    </source>
</evidence>
<feature type="transmembrane region" description="Helical" evidence="6">
    <location>
        <begin position="299"/>
        <end position="317"/>
    </location>
</feature>
<keyword evidence="3 6" id="KW-0812">Transmembrane</keyword>
<keyword evidence="8" id="KW-1185">Reference proteome</keyword>
<dbReference type="RefSeq" id="WP_034617871.1">
    <property type="nucleotide sequence ID" value="NZ_JSUM01000019.1"/>
</dbReference>
<feature type="transmembrane region" description="Helical" evidence="6">
    <location>
        <begin position="12"/>
        <end position="34"/>
    </location>
</feature>
<feature type="transmembrane region" description="Helical" evidence="6">
    <location>
        <begin position="337"/>
        <end position="358"/>
    </location>
</feature>
<evidence type="ECO:0000256" key="2">
    <source>
        <dbReference type="ARBA" id="ARBA00022475"/>
    </source>
</evidence>
<gene>
    <name evidence="7" type="ORF">OA57_11180</name>
</gene>
<keyword evidence="2" id="KW-1003">Cell membrane</keyword>
<feature type="transmembrane region" description="Helical" evidence="6">
    <location>
        <begin position="266"/>
        <end position="287"/>
    </location>
</feature>
<evidence type="ECO:0000256" key="5">
    <source>
        <dbReference type="ARBA" id="ARBA00023136"/>
    </source>
</evidence>
<feature type="transmembrane region" description="Helical" evidence="6">
    <location>
        <begin position="151"/>
        <end position="172"/>
    </location>
</feature>
<protein>
    <submittedName>
        <fullName evidence="7">O-antigen translocase</fullName>
    </submittedName>
</protein>
<evidence type="ECO:0000256" key="3">
    <source>
        <dbReference type="ARBA" id="ARBA00022692"/>
    </source>
</evidence>
<dbReference type="InterPro" id="IPR050833">
    <property type="entry name" value="Poly_Biosynth_Transport"/>
</dbReference>